<evidence type="ECO:0000256" key="2">
    <source>
        <dbReference type="SAM" id="SignalP"/>
    </source>
</evidence>
<dbReference type="Proteomes" id="UP000823749">
    <property type="component" value="Chromosome 8"/>
</dbReference>
<dbReference type="PANTHER" id="PTHR35107:SF2">
    <property type="entry name" value="EXPRESSED PROTEIN"/>
    <property type="match status" value="1"/>
</dbReference>
<protein>
    <submittedName>
        <fullName evidence="3">Uncharacterized protein</fullName>
    </submittedName>
</protein>
<keyword evidence="1" id="KW-0812">Transmembrane</keyword>
<dbReference type="EMBL" id="JACTNZ010000008">
    <property type="protein sequence ID" value="KAG5534419.1"/>
    <property type="molecule type" value="Genomic_DNA"/>
</dbReference>
<evidence type="ECO:0000256" key="1">
    <source>
        <dbReference type="SAM" id="Phobius"/>
    </source>
</evidence>
<sequence>MASPAHPLLLLRLSLLLTFLAVTATARPGPCHTLIFFSTSSSHPLPRNPNPNFFPAPNPILPFPTRRSVTFFFARPINPHPKPQIIVDRATLKEENHPLPFGFYSSSFRDRTKDILSIVGSLLLGIGCGGLTAATLYLIWSLFAPNRFDFRGYGDDEDESDDDDDAGPKKMGYVAIPAAVKDSPPPLLPIPHASAFTLGVATRGYVATKPSLLSCVSPPLSL</sequence>
<keyword evidence="2" id="KW-0732">Signal</keyword>
<organism evidence="3 4">
    <name type="scientific">Rhododendron griersonianum</name>
    <dbReference type="NCBI Taxonomy" id="479676"/>
    <lineage>
        <taxon>Eukaryota</taxon>
        <taxon>Viridiplantae</taxon>
        <taxon>Streptophyta</taxon>
        <taxon>Embryophyta</taxon>
        <taxon>Tracheophyta</taxon>
        <taxon>Spermatophyta</taxon>
        <taxon>Magnoliopsida</taxon>
        <taxon>eudicotyledons</taxon>
        <taxon>Gunneridae</taxon>
        <taxon>Pentapetalae</taxon>
        <taxon>asterids</taxon>
        <taxon>Ericales</taxon>
        <taxon>Ericaceae</taxon>
        <taxon>Ericoideae</taxon>
        <taxon>Rhodoreae</taxon>
        <taxon>Rhododendron</taxon>
    </lineage>
</organism>
<evidence type="ECO:0000313" key="4">
    <source>
        <dbReference type="Proteomes" id="UP000823749"/>
    </source>
</evidence>
<accession>A0AAV6J4E7</accession>
<feature type="transmembrane region" description="Helical" evidence="1">
    <location>
        <begin position="115"/>
        <end position="143"/>
    </location>
</feature>
<reference evidence="3" key="1">
    <citation type="submission" date="2020-08" db="EMBL/GenBank/DDBJ databases">
        <title>Plant Genome Project.</title>
        <authorList>
            <person name="Zhang R.-G."/>
        </authorList>
    </citation>
    <scope>NUCLEOTIDE SEQUENCE</scope>
    <source>
        <strain evidence="3">WSP0</strain>
        <tissue evidence="3">Leaf</tissue>
    </source>
</reference>
<dbReference type="AlphaFoldDB" id="A0AAV6J4E7"/>
<gene>
    <name evidence="3" type="ORF">RHGRI_022519</name>
</gene>
<keyword evidence="1" id="KW-1133">Transmembrane helix</keyword>
<feature type="chain" id="PRO_5043854317" evidence="2">
    <location>
        <begin position="27"/>
        <end position="222"/>
    </location>
</feature>
<comment type="caution">
    <text evidence="3">The sequence shown here is derived from an EMBL/GenBank/DDBJ whole genome shotgun (WGS) entry which is preliminary data.</text>
</comment>
<name>A0AAV6J4E7_9ERIC</name>
<evidence type="ECO:0000313" key="3">
    <source>
        <dbReference type="EMBL" id="KAG5534419.1"/>
    </source>
</evidence>
<proteinExistence type="predicted"/>
<dbReference type="PANTHER" id="PTHR35107">
    <property type="entry name" value="EXPRESSED PROTEIN"/>
    <property type="match status" value="1"/>
</dbReference>
<feature type="signal peptide" evidence="2">
    <location>
        <begin position="1"/>
        <end position="26"/>
    </location>
</feature>
<keyword evidence="1" id="KW-0472">Membrane</keyword>
<keyword evidence="4" id="KW-1185">Reference proteome</keyword>